<reference evidence="2 3" key="1">
    <citation type="submission" date="2017-11" db="EMBL/GenBank/DDBJ databases">
        <title>De novo assembly and phasing of dikaryotic genomes from two isolates of Puccinia coronata f. sp. avenae, the causal agent of oat crown rust.</title>
        <authorList>
            <person name="Miller M.E."/>
            <person name="Zhang Y."/>
            <person name="Omidvar V."/>
            <person name="Sperschneider J."/>
            <person name="Schwessinger B."/>
            <person name="Raley C."/>
            <person name="Palmer J.M."/>
            <person name="Garnica D."/>
            <person name="Upadhyaya N."/>
            <person name="Rathjen J."/>
            <person name="Taylor J.M."/>
            <person name="Park R.F."/>
            <person name="Dodds P.N."/>
            <person name="Hirsch C.D."/>
            <person name="Kianian S.F."/>
            <person name="Figueroa M."/>
        </authorList>
    </citation>
    <scope>NUCLEOTIDE SEQUENCE [LARGE SCALE GENOMIC DNA]</scope>
    <source>
        <strain evidence="2">12NC29</strain>
    </source>
</reference>
<evidence type="ECO:0000313" key="3">
    <source>
        <dbReference type="Proteomes" id="UP000235388"/>
    </source>
</evidence>
<gene>
    <name evidence="2" type="ORF">PCANC_17700</name>
</gene>
<dbReference type="Proteomes" id="UP000235388">
    <property type="component" value="Unassembled WGS sequence"/>
</dbReference>
<sequence>MPRHVSGPPRSEEAKNTSRQPAGLALETRRRSPGGQSHNTPQLPAPAFLPPSIIPHLARLLVRIPHSSVPHTSHPSDRDPLAQCPTALPLVSLFLLLSLSSWLCM</sequence>
<organism evidence="2 3">
    <name type="scientific">Puccinia coronata f. sp. avenae</name>
    <dbReference type="NCBI Taxonomy" id="200324"/>
    <lineage>
        <taxon>Eukaryota</taxon>
        <taxon>Fungi</taxon>
        <taxon>Dikarya</taxon>
        <taxon>Basidiomycota</taxon>
        <taxon>Pucciniomycotina</taxon>
        <taxon>Pucciniomycetes</taxon>
        <taxon>Pucciniales</taxon>
        <taxon>Pucciniaceae</taxon>
        <taxon>Puccinia</taxon>
    </lineage>
</organism>
<comment type="caution">
    <text evidence="2">The sequence shown here is derived from an EMBL/GenBank/DDBJ whole genome shotgun (WGS) entry which is preliminary data.</text>
</comment>
<accession>A0A2N5SHN4</accession>
<name>A0A2N5SHN4_9BASI</name>
<proteinExistence type="predicted"/>
<protein>
    <submittedName>
        <fullName evidence="2">Uncharacterized protein</fullName>
    </submittedName>
</protein>
<feature type="region of interest" description="Disordered" evidence="1">
    <location>
        <begin position="1"/>
        <end position="48"/>
    </location>
</feature>
<keyword evidence="3" id="KW-1185">Reference proteome</keyword>
<dbReference type="AlphaFoldDB" id="A0A2N5SHN4"/>
<evidence type="ECO:0000256" key="1">
    <source>
        <dbReference type="SAM" id="MobiDB-lite"/>
    </source>
</evidence>
<dbReference type="EMBL" id="PGCJ01000972">
    <property type="protein sequence ID" value="PLW12748.1"/>
    <property type="molecule type" value="Genomic_DNA"/>
</dbReference>
<evidence type="ECO:0000313" key="2">
    <source>
        <dbReference type="EMBL" id="PLW12748.1"/>
    </source>
</evidence>